<gene>
    <name evidence="2" type="ORF">UR96_C0035G0003</name>
</gene>
<accession>A0A0G0DC02</accession>
<dbReference type="GO" id="GO:0003993">
    <property type="term" value="F:acid phosphatase activity"/>
    <property type="evidence" value="ECO:0007669"/>
    <property type="project" value="InterPro"/>
</dbReference>
<name>A0A0G0DC02_9BACT</name>
<dbReference type="AlphaFoldDB" id="A0A0G0DC02"/>
<feature type="transmembrane region" description="Helical" evidence="1">
    <location>
        <begin position="6"/>
        <end position="27"/>
    </location>
</feature>
<organism evidence="2 3">
    <name type="scientific">candidate division WS6 bacterium GW2011_GWC1_36_11</name>
    <dbReference type="NCBI Taxonomy" id="1619090"/>
    <lineage>
        <taxon>Bacteria</taxon>
        <taxon>Candidatus Dojkabacteria</taxon>
    </lineage>
</organism>
<keyword evidence="1" id="KW-0472">Membrane</keyword>
<dbReference type="Proteomes" id="UP000034140">
    <property type="component" value="Unassembled WGS sequence"/>
</dbReference>
<keyword evidence="1" id="KW-0812">Transmembrane</keyword>
<protein>
    <recommendedName>
        <fullName evidence="4">Purple acid phosphatase N-terminal domain-containing protein</fullName>
    </recommendedName>
</protein>
<dbReference type="Gene3D" id="2.60.40.380">
    <property type="entry name" value="Purple acid phosphatase-like, N-terminal"/>
    <property type="match status" value="1"/>
</dbReference>
<evidence type="ECO:0008006" key="4">
    <source>
        <dbReference type="Google" id="ProtNLM"/>
    </source>
</evidence>
<keyword evidence="1" id="KW-1133">Transmembrane helix</keyword>
<evidence type="ECO:0000313" key="3">
    <source>
        <dbReference type="Proteomes" id="UP000034140"/>
    </source>
</evidence>
<dbReference type="EMBL" id="LBRE01000035">
    <property type="protein sequence ID" value="KKP90998.1"/>
    <property type="molecule type" value="Genomic_DNA"/>
</dbReference>
<comment type="caution">
    <text evidence="2">The sequence shown here is derived from an EMBL/GenBank/DDBJ whole genome shotgun (WGS) entry which is preliminary data.</text>
</comment>
<proteinExistence type="predicted"/>
<evidence type="ECO:0000256" key="1">
    <source>
        <dbReference type="SAM" id="Phobius"/>
    </source>
</evidence>
<dbReference type="GO" id="GO:0046872">
    <property type="term" value="F:metal ion binding"/>
    <property type="evidence" value="ECO:0007669"/>
    <property type="project" value="InterPro"/>
</dbReference>
<evidence type="ECO:0000313" key="2">
    <source>
        <dbReference type="EMBL" id="KKP90998.1"/>
    </source>
</evidence>
<dbReference type="InterPro" id="IPR008963">
    <property type="entry name" value="Purple_acid_Pase-like_N"/>
</dbReference>
<sequence>MKRSRLFVITGFLGLFIVGIATTLLFVRNTFGSDILATEKKDCVPYNIFVEKGEQEYSVKVSWSTKKECLGFVQYGSQRDSLNLVVVDQKNKVKAKTHEVVIEKLLTTQKYYFLVNSDDIAYGYNGTALDFSIKDL</sequence>
<dbReference type="SUPFAM" id="SSF49363">
    <property type="entry name" value="Purple acid phosphatase, N-terminal domain"/>
    <property type="match status" value="1"/>
</dbReference>
<reference evidence="2 3" key="1">
    <citation type="journal article" date="2015" name="Nature">
        <title>rRNA introns, odd ribosomes, and small enigmatic genomes across a large radiation of phyla.</title>
        <authorList>
            <person name="Brown C.T."/>
            <person name="Hug L.A."/>
            <person name="Thomas B.C."/>
            <person name="Sharon I."/>
            <person name="Castelle C.J."/>
            <person name="Singh A."/>
            <person name="Wilkins M.J."/>
            <person name="Williams K.H."/>
            <person name="Banfield J.F."/>
        </authorList>
    </citation>
    <scope>NUCLEOTIDE SEQUENCE [LARGE SCALE GENOMIC DNA]</scope>
</reference>